<dbReference type="Gene3D" id="3.40.50.300">
    <property type="entry name" value="P-loop containing nucleotide triphosphate hydrolases"/>
    <property type="match status" value="1"/>
</dbReference>
<dbReference type="PANTHER" id="PTHR43603">
    <property type="entry name" value="COBW DOMAIN-CONTAINING PROTEIN DDB_G0274527"/>
    <property type="match status" value="1"/>
</dbReference>
<dbReference type="EMBL" id="CP045997">
    <property type="protein sequence ID" value="QHW00740.1"/>
    <property type="molecule type" value="Genomic_DNA"/>
</dbReference>
<keyword evidence="3" id="KW-0143">Chaperone</keyword>
<dbReference type="KEGG" id="senf:GJR95_39485"/>
<dbReference type="InterPro" id="IPR036627">
    <property type="entry name" value="CobW-likC_sf"/>
</dbReference>
<proteinExistence type="inferred from homology"/>
<comment type="similarity">
    <text evidence="4">Belongs to the SIMIBI class G3E GTPase family. ZNG1 subfamily.</text>
</comment>
<dbReference type="InterPro" id="IPR003495">
    <property type="entry name" value="CobW/HypB/UreG_nucleotide-bd"/>
</dbReference>
<evidence type="ECO:0000259" key="7">
    <source>
        <dbReference type="SMART" id="SM00833"/>
    </source>
</evidence>
<dbReference type="InterPro" id="IPR011629">
    <property type="entry name" value="CobW-like_C"/>
</dbReference>
<dbReference type="Pfam" id="PF07683">
    <property type="entry name" value="CobW_C"/>
    <property type="match status" value="1"/>
</dbReference>
<keyword evidence="1" id="KW-0547">Nucleotide-binding</keyword>
<evidence type="ECO:0000313" key="8">
    <source>
        <dbReference type="EMBL" id="QHW00740.1"/>
    </source>
</evidence>
<evidence type="ECO:0000256" key="5">
    <source>
        <dbReference type="ARBA" id="ARBA00045658"/>
    </source>
</evidence>
<dbReference type="CDD" id="cd03112">
    <property type="entry name" value="CobW-like"/>
    <property type="match status" value="1"/>
</dbReference>
<sequence>MASQTTVATAGKPVDNRLPVTVLSGFLGAGKTTLLNHVLHNRQGLKVAVIVNDMSEVNVDAALVRQEGMLSRTEEKLVEMSNGCICCTLREDLMIEVEKLATEGRFDYLLIESSGISEPLPVAQTFTFQSDSSIDEDNRVDLSRFARLDTLVTVVDAFNFSRDFGSIDTVYDRKLNEDTADTRTIVNLLTDQIEFADVVILNKTDLLSRYQVGELNAILQKLNPKARLIESQFSKVDPTEILNTGRFDFDEVSQSAGWIQEIQNQKSGKGHTPETDEYGISSFVFRDRRPFHPMRFWHYLSADFPAGILRSKGLFWLASRPDDALNFSQAGGSLRAESAGVWWVSMPFSQRIQYGSFLENRQSIESGWHKRFGDRQNELVIIGQDLHPEKITKELQDCLCTELEMRHMEIGGVFGDPFPRGSE</sequence>
<evidence type="ECO:0000256" key="1">
    <source>
        <dbReference type="ARBA" id="ARBA00022741"/>
    </source>
</evidence>
<evidence type="ECO:0000256" key="3">
    <source>
        <dbReference type="ARBA" id="ARBA00023186"/>
    </source>
</evidence>
<organism evidence="8 9">
    <name type="scientific">Spirosoma endbachense</name>
    <dbReference type="NCBI Taxonomy" id="2666025"/>
    <lineage>
        <taxon>Bacteria</taxon>
        <taxon>Pseudomonadati</taxon>
        <taxon>Bacteroidota</taxon>
        <taxon>Cytophagia</taxon>
        <taxon>Cytophagales</taxon>
        <taxon>Cytophagaceae</taxon>
        <taxon>Spirosoma</taxon>
    </lineage>
</organism>
<dbReference type="InterPro" id="IPR027417">
    <property type="entry name" value="P-loop_NTPase"/>
</dbReference>
<evidence type="ECO:0000256" key="4">
    <source>
        <dbReference type="ARBA" id="ARBA00034320"/>
    </source>
</evidence>
<comment type="function">
    <text evidence="5">Zinc chaperone that directly transfers zinc cofactor to target proteins, thereby activating them. Zinc is transferred from the CXCC motif in the GTPase domain to the zinc binding site in target proteins in a process requiring GTP hydrolysis.</text>
</comment>
<feature type="domain" description="CobW C-terminal" evidence="7">
    <location>
        <begin position="280"/>
        <end position="399"/>
    </location>
</feature>
<dbReference type="Proteomes" id="UP000464577">
    <property type="component" value="Chromosome"/>
</dbReference>
<evidence type="ECO:0000256" key="6">
    <source>
        <dbReference type="ARBA" id="ARBA00049117"/>
    </source>
</evidence>
<dbReference type="SUPFAM" id="SSF52540">
    <property type="entry name" value="P-loop containing nucleoside triphosphate hydrolases"/>
    <property type="match status" value="1"/>
</dbReference>
<gene>
    <name evidence="8" type="ORF">GJR95_39485</name>
</gene>
<dbReference type="GO" id="GO:0016787">
    <property type="term" value="F:hydrolase activity"/>
    <property type="evidence" value="ECO:0007669"/>
    <property type="project" value="UniProtKB-KW"/>
</dbReference>
<dbReference type="Gene3D" id="3.30.1220.10">
    <property type="entry name" value="CobW-like, C-terminal domain"/>
    <property type="match status" value="1"/>
</dbReference>
<dbReference type="InterPro" id="IPR051927">
    <property type="entry name" value="Zn_Chap_cDPG_Synth"/>
</dbReference>
<dbReference type="Pfam" id="PF02492">
    <property type="entry name" value="cobW"/>
    <property type="match status" value="1"/>
</dbReference>
<keyword evidence="9" id="KW-1185">Reference proteome</keyword>
<reference evidence="8 9" key="1">
    <citation type="submission" date="2019-11" db="EMBL/GenBank/DDBJ databases">
        <title>Spirosoma endbachense sp. nov., isolated from a natural salt meadow.</title>
        <authorList>
            <person name="Rojas J."/>
            <person name="Ambika Manirajan B."/>
            <person name="Ratering S."/>
            <person name="Suarez C."/>
            <person name="Geissler-Plaum R."/>
            <person name="Schnell S."/>
        </authorList>
    </citation>
    <scope>NUCLEOTIDE SEQUENCE [LARGE SCALE GENOMIC DNA]</scope>
    <source>
        <strain evidence="8 9">I-24</strain>
    </source>
</reference>
<dbReference type="PANTHER" id="PTHR43603:SF1">
    <property type="entry name" value="ZINC-REGULATED GTPASE METALLOPROTEIN ACTIVATOR 1"/>
    <property type="match status" value="1"/>
</dbReference>
<dbReference type="SMART" id="SM00833">
    <property type="entry name" value="CobW_C"/>
    <property type="match status" value="1"/>
</dbReference>
<dbReference type="AlphaFoldDB" id="A0A6P1W9R6"/>
<accession>A0A6P1W9R6</accession>
<keyword evidence="2" id="KW-0378">Hydrolase</keyword>
<evidence type="ECO:0000256" key="2">
    <source>
        <dbReference type="ARBA" id="ARBA00022801"/>
    </source>
</evidence>
<dbReference type="GO" id="GO:0000166">
    <property type="term" value="F:nucleotide binding"/>
    <property type="evidence" value="ECO:0007669"/>
    <property type="project" value="UniProtKB-KW"/>
</dbReference>
<protein>
    <submittedName>
        <fullName evidence="8">GTP-binding protein</fullName>
    </submittedName>
</protein>
<evidence type="ECO:0000313" key="9">
    <source>
        <dbReference type="Proteomes" id="UP000464577"/>
    </source>
</evidence>
<name>A0A6P1W9R6_9BACT</name>
<comment type="catalytic activity">
    <reaction evidence="6">
        <text>GTP + H2O = GDP + phosphate + H(+)</text>
        <dbReference type="Rhea" id="RHEA:19669"/>
        <dbReference type="ChEBI" id="CHEBI:15377"/>
        <dbReference type="ChEBI" id="CHEBI:15378"/>
        <dbReference type="ChEBI" id="CHEBI:37565"/>
        <dbReference type="ChEBI" id="CHEBI:43474"/>
        <dbReference type="ChEBI" id="CHEBI:58189"/>
    </reaction>
    <physiologicalReaction direction="left-to-right" evidence="6">
        <dbReference type="Rhea" id="RHEA:19670"/>
    </physiologicalReaction>
</comment>
<dbReference type="RefSeq" id="WP_162391133.1">
    <property type="nucleotide sequence ID" value="NZ_CP045997.1"/>
</dbReference>